<gene>
    <name evidence="10" type="ORF">CYL18_03075</name>
</gene>
<evidence type="ECO:0000256" key="5">
    <source>
        <dbReference type="ARBA" id="ARBA00022692"/>
    </source>
</evidence>
<keyword evidence="3 8" id="KW-0813">Transport</keyword>
<feature type="transmembrane region" description="Helical" evidence="9">
    <location>
        <begin position="154"/>
        <end position="178"/>
    </location>
</feature>
<keyword evidence="11" id="KW-1185">Reference proteome</keyword>
<dbReference type="PANTHER" id="PTHR38438:SF1">
    <property type="entry name" value="RIBOFLAVIN TRANSPORTER RIBU"/>
    <property type="match status" value="1"/>
</dbReference>
<evidence type="ECO:0000256" key="1">
    <source>
        <dbReference type="ARBA" id="ARBA00004651"/>
    </source>
</evidence>
<comment type="caution">
    <text evidence="10">The sequence shown here is derived from an EMBL/GenBank/DDBJ whole genome shotgun (WGS) entry which is preliminary data.</text>
</comment>
<name>A0A2S7N4J1_9BACI</name>
<dbReference type="Pfam" id="PF12822">
    <property type="entry name" value="ECF_trnsprt"/>
    <property type="match status" value="1"/>
</dbReference>
<dbReference type="AlphaFoldDB" id="A0A2S7N4J1"/>
<keyword evidence="4 8" id="KW-1003">Cell membrane</keyword>
<keyword evidence="6 9" id="KW-1133">Transmembrane helix</keyword>
<evidence type="ECO:0000256" key="8">
    <source>
        <dbReference type="PIRNR" id="PIRNR037778"/>
    </source>
</evidence>
<dbReference type="Proteomes" id="UP000239663">
    <property type="component" value="Unassembled WGS sequence"/>
</dbReference>
<proteinExistence type="inferred from homology"/>
<dbReference type="Gene3D" id="1.10.1760.20">
    <property type="match status" value="1"/>
</dbReference>
<evidence type="ECO:0000256" key="6">
    <source>
        <dbReference type="ARBA" id="ARBA00022989"/>
    </source>
</evidence>
<dbReference type="PIRSF" id="PIRSF037778">
    <property type="entry name" value="UCP037778_transp_RibU"/>
    <property type="match status" value="1"/>
</dbReference>
<accession>A0A2S7N4J1</accession>
<dbReference type="InterPro" id="IPR025720">
    <property type="entry name" value="RibU"/>
</dbReference>
<feature type="transmembrane region" description="Helical" evidence="9">
    <location>
        <begin position="85"/>
        <end position="102"/>
    </location>
</feature>
<dbReference type="GO" id="GO:0005886">
    <property type="term" value="C:plasma membrane"/>
    <property type="evidence" value="ECO:0007669"/>
    <property type="project" value="UniProtKB-SubCell"/>
</dbReference>
<dbReference type="PANTHER" id="PTHR38438">
    <property type="entry name" value="RIBOFLAVIN TRANSPORTER RIBU"/>
    <property type="match status" value="1"/>
</dbReference>
<comment type="similarity">
    <text evidence="2 8">Belongs to the prokaryotic riboflavin transporter (P-RFT) (TC 2.A.87) family.</text>
</comment>
<evidence type="ECO:0000256" key="2">
    <source>
        <dbReference type="ARBA" id="ARBA00005540"/>
    </source>
</evidence>
<sequence length="194" mass="21204">MNSKNSKIQKMVKIGILGAIGYVLMILNFPFPGFPAFLQIDFSDVPALIAALVMGPMAGIMVELLKNILDFMMTGSDTGIPVGHFANFIGGVSFILPVYYLYKKTGTKKGMILGLIGGTIILAGFMSVMNYYVLLPLYSKLLHWNMSGPEIRTYITAAIIPFNLIKGSIIAVVFLLLFDKLKGWLAKESVIKSA</sequence>
<protein>
    <recommendedName>
        <fullName evidence="8">Riboflavin transporter</fullName>
    </recommendedName>
</protein>
<evidence type="ECO:0000256" key="3">
    <source>
        <dbReference type="ARBA" id="ARBA00022448"/>
    </source>
</evidence>
<feature type="transmembrane region" description="Helical" evidence="9">
    <location>
        <begin position="111"/>
        <end position="134"/>
    </location>
</feature>
<dbReference type="EMBL" id="PKOZ01000001">
    <property type="protein sequence ID" value="PQD96880.1"/>
    <property type="molecule type" value="Genomic_DNA"/>
</dbReference>
<organism evidence="10 11">
    <name type="scientific">Pradoshia eiseniae</name>
    <dbReference type="NCBI Taxonomy" id="2064768"/>
    <lineage>
        <taxon>Bacteria</taxon>
        <taxon>Bacillati</taxon>
        <taxon>Bacillota</taxon>
        <taxon>Bacilli</taxon>
        <taxon>Bacillales</taxon>
        <taxon>Bacillaceae</taxon>
        <taxon>Pradoshia</taxon>
    </lineage>
</organism>
<evidence type="ECO:0000313" key="10">
    <source>
        <dbReference type="EMBL" id="PQD96880.1"/>
    </source>
</evidence>
<feature type="transmembrane region" description="Helical" evidence="9">
    <location>
        <begin position="12"/>
        <end position="38"/>
    </location>
</feature>
<comment type="subcellular location">
    <subcellularLocation>
        <location evidence="1">Cell membrane</location>
        <topology evidence="1">Multi-pass membrane protein</topology>
    </subcellularLocation>
</comment>
<dbReference type="GO" id="GO:0032217">
    <property type="term" value="F:riboflavin transmembrane transporter activity"/>
    <property type="evidence" value="ECO:0007669"/>
    <property type="project" value="UniProtKB-UniRule"/>
</dbReference>
<evidence type="ECO:0000256" key="9">
    <source>
        <dbReference type="SAM" id="Phobius"/>
    </source>
</evidence>
<evidence type="ECO:0000256" key="4">
    <source>
        <dbReference type="ARBA" id="ARBA00022475"/>
    </source>
</evidence>
<keyword evidence="5 9" id="KW-0812">Transmembrane</keyword>
<dbReference type="RefSeq" id="WP_104847975.1">
    <property type="nucleotide sequence ID" value="NZ_PKOZ01000001.1"/>
</dbReference>
<dbReference type="InterPro" id="IPR024529">
    <property type="entry name" value="ECF_trnsprt_substrate-spec"/>
</dbReference>
<keyword evidence="7 8" id="KW-0472">Membrane</keyword>
<comment type="function">
    <text evidence="8">Probably a riboflavin-binding protein that interacts with the energy-coupling factor (ECF) ABC-transporter complex.</text>
</comment>
<dbReference type="OrthoDB" id="9809216at2"/>
<reference evidence="10 11" key="1">
    <citation type="submission" date="2017-12" db="EMBL/GenBank/DDBJ databases">
        <title>Taxonomic description and draft genome of Pradoshia cofamensis Gen. nov., sp. nov., a thermotolerant bacillale isolated from anterior gut of earthworm Eisenia fetida.</title>
        <authorList>
            <person name="Saha T."/>
            <person name="Chakraborty R."/>
        </authorList>
    </citation>
    <scope>NUCLEOTIDE SEQUENCE [LARGE SCALE GENOMIC DNA]</scope>
    <source>
        <strain evidence="10 11">EAG3</strain>
    </source>
</reference>
<evidence type="ECO:0000256" key="7">
    <source>
        <dbReference type="ARBA" id="ARBA00023136"/>
    </source>
</evidence>
<evidence type="ECO:0000313" key="11">
    <source>
        <dbReference type="Proteomes" id="UP000239663"/>
    </source>
</evidence>